<evidence type="ECO:0000256" key="1">
    <source>
        <dbReference type="ARBA" id="ARBA00001947"/>
    </source>
</evidence>
<dbReference type="GO" id="GO:0006508">
    <property type="term" value="P:proteolysis"/>
    <property type="evidence" value="ECO:0007669"/>
    <property type="project" value="UniProtKB-KW"/>
</dbReference>
<evidence type="ECO:0000256" key="5">
    <source>
        <dbReference type="ARBA" id="ARBA00022801"/>
    </source>
</evidence>
<evidence type="ECO:0000256" key="3">
    <source>
        <dbReference type="ARBA" id="ARBA00022670"/>
    </source>
</evidence>
<dbReference type="Pfam" id="PF00246">
    <property type="entry name" value="Peptidase_M14"/>
    <property type="match status" value="1"/>
</dbReference>
<keyword evidence="6" id="KW-0862">Zinc</keyword>
<evidence type="ECO:0000256" key="7">
    <source>
        <dbReference type="ARBA" id="ARBA00023049"/>
    </source>
</evidence>
<feature type="chain" id="PRO_5039121387" evidence="9">
    <location>
        <begin position="19"/>
        <end position="370"/>
    </location>
</feature>
<dbReference type="RefSeq" id="WP_245728797.1">
    <property type="nucleotide sequence ID" value="NZ_FNQR01000002.1"/>
</dbReference>
<dbReference type="PANTHER" id="PTHR11705">
    <property type="entry name" value="PROTEASE FAMILY M14 CARBOXYPEPTIDASE A,B"/>
    <property type="match status" value="1"/>
</dbReference>
<evidence type="ECO:0000259" key="10">
    <source>
        <dbReference type="PROSITE" id="PS52035"/>
    </source>
</evidence>
<organism evidence="11 12">
    <name type="scientific">Thalassobacillus cyri</name>
    <dbReference type="NCBI Taxonomy" id="571932"/>
    <lineage>
        <taxon>Bacteria</taxon>
        <taxon>Bacillati</taxon>
        <taxon>Bacillota</taxon>
        <taxon>Bacilli</taxon>
        <taxon>Bacillales</taxon>
        <taxon>Bacillaceae</taxon>
        <taxon>Thalassobacillus</taxon>
    </lineage>
</organism>
<comment type="similarity">
    <text evidence="2 8">Belongs to the peptidase M14 family.</text>
</comment>
<evidence type="ECO:0000256" key="6">
    <source>
        <dbReference type="ARBA" id="ARBA00022833"/>
    </source>
</evidence>
<dbReference type="PROSITE" id="PS52035">
    <property type="entry name" value="PEPTIDASE_M14"/>
    <property type="match status" value="1"/>
</dbReference>
<dbReference type="GO" id="GO:0004181">
    <property type="term" value="F:metallocarboxypeptidase activity"/>
    <property type="evidence" value="ECO:0007669"/>
    <property type="project" value="InterPro"/>
</dbReference>
<name>A0A1H3XY57_9BACI</name>
<dbReference type="PROSITE" id="PS00132">
    <property type="entry name" value="CARBOXYPEPT_ZN_1"/>
    <property type="match status" value="1"/>
</dbReference>
<protein>
    <submittedName>
        <fullName evidence="11">Zinc carboxypeptidase</fullName>
    </submittedName>
</protein>
<reference evidence="11 12" key="1">
    <citation type="submission" date="2016-10" db="EMBL/GenBank/DDBJ databases">
        <authorList>
            <person name="de Groot N.N."/>
        </authorList>
    </citation>
    <scope>NUCLEOTIDE SEQUENCE [LARGE SCALE GENOMIC DNA]</scope>
    <source>
        <strain evidence="11 12">CCM7597</strain>
    </source>
</reference>
<dbReference type="SMART" id="SM00631">
    <property type="entry name" value="Zn_pept"/>
    <property type="match status" value="1"/>
</dbReference>
<dbReference type="InterPro" id="IPR057246">
    <property type="entry name" value="CARBOXYPEPT_ZN_1"/>
</dbReference>
<keyword evidence="9" id="KW-0732">Signal</keyword>
<feature type="signal peptide" evidence="9">
    <location>
        <begin position="1"/>
        <end position="18"/>
    </location>
</feature>
<accession>A0A1H3XY57</accession>
<evidence type="ECO:0000256" key="8">
    <source>
        <dbReference type="PROSITE-ProRule" id="PRU01379"/>
    </source>
</evidence>
<dbReference type="GO" id="GO:0005615">
    <property type="term" value="C:extracellular space"/>
    <property type="evidence" value="ECO:0007669"/>
    <property type="project" value="TreeGrafter"/>
</dbReference>
<evidence type="ECO:0000313" key="11">
    <source>
        <dbReference type="EMBL" id="SEA04395.1"/>
    </source>
</evidence>
<keyword evidence="7" id="KW-0482">Metalloprotease</keyword>
<dbReference type="InterPro" id="IPR000834">
    <property type="entry name" value="Peptidase_M14"/>
</dbReference>
<keyword evidence="12" id="KW-1185">Reference proteome</keyword>
<proteinExistence type="inferred from homology"/>
<sequence length="370" mass="41179">MKKLIGLLAMFGMLLAFAVHPNVYAKSDTVPGGPSTEGKTSINSIITYEEMIKKLEIIEATSKGKIEVFTLDDYGTSESGNSIYVAKAGDGEKKIWVQAQIHGDEKLTTEAALQLLKTFASNGTSDIKTILNEATIYVIPMYNPDGSILNKRQTYLVDQDRYLDLNRDWAEDKFEAKESRVVYEYWTDLKPDFAVDLHHQGFKTVYGTNESTSFSLGISLAPDGPTLPGIKDGLYNTITKQMQAYVYDSMIDYGYTHIDQYQVGGGDEKYFIDIRGGVVSAMMLGTNYNNLNDDGHSNPAIFFETKGNTREGNLGQKSNGYLTKQNYQALKSLLYGIATDEIYGVDPDRWDDIPAYPSAGYLTDYETSGY</sequence>
<evidence type="ECO:0000256" key="2">
    <source>
        <dbReference type="ARBA" id="ARBA00005988"/>
    </source>
</evidence>
<dbReference type="AlphaFoldDB" id="A0A1H3XY57"/>
<dbReference type="GO" id="GO:0008270">
    <property type="term" value="F:zinc ion binding"/>
    <property type="evidence" value="ECO:0007669"/>
    <property type="project" value="InterPro"/>
</dbReference>
<evidence type="ECO:0000313" key="12">
    <source>
        <dbReference type="Proteomes" id="UP000198584"/>
    </source>
</evidence>
<feature type="domain" description="Peptidase M14" evidence="10">
    <location>
        <begin position="44"/>
        <end position="370"/>
    </location>
</feature>
<evidence type="ECO:0000256" key="4">
    <source>
        <dbReference type="ARBA" id="ARBA00022723"/>
    </source>
</evidence>
<keyword evidence="3" id="KW-0645">Protease</keyword>
<dbReference type="SUPFAM" id="SSF53187">
    <property type="entry name" value="Zn-dependent exopeptidases"/>
    <property type="match status" value="1"/>
</dbReference>
<dbReference type="EMBL" id="FNQR01000002">
    <property type="protein sequence ID" value="SEA04395.1"/>
    <property type="molecule type" value="Genomic_DNA"/>
</dbReference>
<keyword evidence="5" id="KW-0378">Hydrolase</keyword>
<dbReference type="STRING" id="571932.SAMN05421743_102304"/>
<dbReference type="Gene3D" id="3.40.630.10">
    <property type="entry name" value="Zn peptidases"/>
    <property type="match status" value="1"/>
</dbReference>
<dbReference type="Proteomes" id="UP000198584">
    <property type="component" value="Unassembled WGS sequence"/>
</dbReference>
<keyword evidence="11" id="KW-0121">Carboxypeptidase</keyword>
<comment type="cofactor">
    <cofactor evidence="1">
        <name>Zn(2+)</name>
        <dbReference type="ChEBI" id="CHEBI:29105"/>
    </cofactor>
</comment>
<comment type="caution">
    <text evidence="8">Lacks conserved residue(s) required for the propagation of feature annotation.</text>
</comment>
<gene>
    <name evidence="11" type="ORF">SAMN05421743_102304</name>
</gene>
<evidence type="ECO:0000256" key="9">
    <source>
        <dbReference type="SAM" id="SignalP"/>
    </source>
</evidence>
<dbReference type="PANTHER" id="PTHR11705:SF143">
    <property type="entry name" value="SLL0236 PROTEIN"/>
    <property type="match status" value="1"/>
</dbReference>
<keyword evidence="4" id="KW-0479">Metal-binding</keyword>